<evidence type="ECO:0008006" key="5">
    <source>
        <dbReference type="Google" id="ProtNLM"/>
    </source>
</evidence>
<dbReference type="Proteomes" id="UP000315724">
    <property type="component" value="Chromosome"/>
</dbReference>
<dbReference type="RefSeq" id="WP_145200170.1">
    <property type="nucleotide sequence ID" value="NZ_CP036267.1"/>
</dbReference>
<dbReference type="AlphaFoldDB" id="A0A517QPR4"/>
<gene>
    <name evidence="3" type="ORF">Mal48_28690</name>
</gene>
<feature type="transmembrane region" description="Helical" evidence="2">
    <location>
        <begin position="114"/>
        <end position="132"/>
    </location>
</feature>
<proteinExistence type="predicted"/>
<accession>A0A517QPR4</accession>
<dbReference type="KEGG" id="tpol:Mal48_28690"/>
<reference evidence="3 4" key="1">
    <citation type="submission" date="2019-02" db="EMBL/GenBank/DDBJ databases">
        <title>Deep-cultivation of Planctomycetes and their phenomic and genomic characterization uncovers novel biology.</title>
        <authorList>
            <person name="Wiegand S."/>
            <person name="Jogler M."/>
            <person name="Boedeker C."/>
            <person name="Pinto D."/>
            <person name="Vollmers J."/>
            <person name="Rivas-Marin E."/>
            <person name="Kohn T."/>
            <person name="Peeters S.H."/>
            <person name="Heuer A."/>
            <person name="Rast P."/>
            <person name="Oberbeckmann S."/>
            <person name="Bunk B."/>
            <person name="Jeske O."/>
            <person name="Meyerdierks A."/>
            <person name="Storesund J.E."/>
            <person name="Kallscheuer N."/>
            <person name="Luecker S."/>
            <person name="Lage O.M."/>
            <person name="Pohl T."/>
            <person name="Merkel B.J."/>
            <person name="Hornburger P."/>
            <person name="Mueller R.-W."/>
            <person name="Bruemmer F."/>
            <person name="Labrenz M."/>
            <person name="Spormann A.M."/>
            <person name="Op den Camp H."/>
            <person name="Overmann J."/>
            <person name="Amann R."/>
            <person name="Jetten M.S.M."/>
            <person name="Mascher T."/>
            <person name="Medema M.H."/>
            <person name="Devos D.P."/>
            <person name="Kaster A.-K."/>
            <person name="Ovreas L."/>
            <person name="Rohde M."/>
            <person name="Galperin M.Y."/>
            <person name="Jogler C."/>
        </authorList>
    </citation>
    <scope>NUCLEOTIDE SEQUENCE [LARGE SCALE GENOMIC DNA]</scope>
    <source>
        <strain evidence="3 4">Mal48</strain>
    </source>
</reference>
<organism evidence="3 4">
    <name type="scientific">Thalassoglobus polymorphus</name>
    <dbReference type="NCBI Taxonomy" id="2527994"/>
    <lineage>
        <taxon>Bacteria</taxon>
        <taxon>Pseudomonadati</taxon>
        <taxon>Planctomycetota</taxon>
        <taxon>Planctomycetia</taxon>
        <taxon>Planctomycetales</taxon>
        <taxon>Planctomycetaceae</taxon>
        <taxon>Thalassoglobus</taxon>
    </lineage>
</organism>
<name>A0A517QPR4_9PLAN</name>
<keyword evidence="2" id="KW-0812">Transmembrane</keyword>
<evidence type="ECO:0000256" key="2">
    <source>
        <dbReference type="SAM" id="Phobius"/>
    </source>
</evidence>
<protein>
    <recommendedName>
        <fullName evidence="5">Zinc-finger domain-containing protein</fullName>
    </recommendedName>
</protein>
<sequence>MNCYDTIDHILSNDHKESSTSKLDEHLQACPRCRSLVEVISPMLNASLVTETNEERDSAPTWSPQEQTGAESEIAVEFAQKSAKRLALATKTQGESKLSQLISRESRYMNKLKFAAAFLAGVAASFGGIAVLRSESVPNEAHMNSTCLLGSDLDDSISSEKLVRSCMACHIAPN</sequence>
<keyword evidence="2" id="KW-1133">Transmembrane helix</keyword>
<keyword evidence="2" id="KW-0472">Membrane</keyword>
<evidence type="ECO:0000313" key="3">
    <source>
        <dbReference type="EMBL" id="QDT33615.1"/>
    </source>
</evidence>
<dbReference type="EMBL" id="CP036267">
    <property type="protein sequence ID" value="QDT33615.1"/>
    <property type="molecule type" value="Genomic_DNA"/>
</dbReference>
<feature type="compositionally biased region" description="Polar residues" evidence="1">
    <location>
        <begin position="60"/>
        <end position="70"/>
    </location>
</feature>
<feature type="region of interest" description="Disordered" evidence="1">
    <location>
        <begin position="50"/>
        <end position="70"/>
    </location>
</feature>
<keyword evidence="4" id="KW-1185">Reference proteome</keyword>
<evidence type="ECO:0000256" key="1">
    <source>
        <dbReference type="SAM" id="MobiDB-lite"/>
    </source>
</evidence>
<evidence type="ECO:0000313" key="4">
    <source>
        <dbReference type="Proteomes" id="UP000315724"/>
    </source>
</evidence>
<dbReference type="OrthoDB" id="288147at2"/>